<dbReference type="Proteomes" id="UP000734854">
    <property type="component" value="Unassembled WGS sequence"/>
</dbReference>
<proteinExistence type="predicted"/>
<reference evidence="1 2" key="1">
    <citation type="submission" date="2020-08" db="EMBL/GenBank/DDBJ databases">
        <title>Plant Genome Project.</title>
        <authorList>
            <person name="Zhang R.-G."/>
        </authorList>
    </citation>
    <scope>NUCLEOTIDE SEQUENCE [LARGE SCALE GENOMIC DNA]</scope>
    <source>
        <tissue evidence="1">Rhizome</tissue>
    </source>
</reference>
<keyword evidence="2" id="KW-1185">Reference proteome</keyword>
<accession>A0A8J5H404</accession>
<evidence type="ECO:0000313" key="2">
    <source>
        <dbReference type="Proteomes" id="UP000734854"/>
    </source>
</evidence>
<dbReference type="PANTHER" id="PTHR47868">
    <property type="entry name" value="OS05G0457700 PROTEIN"/>
    <property type="match status" value="1"/>
</dbReference>
<dbReference type="PANTHER" id="PTHR47868:SF2">
    <property type="entry name" value="OS05G0457700 PROTEIN"/>
    <property type="match status" value="1"/>
</dbReference>
<dbReference type="AlphaFoldDB" id="A0A8J5H404"/>
<evidence type="ECO:0008006" key="3">
    <source>
        <dbReference type="Google" id="ProtNLM"/>
    </source>
</evidence>
<gene>
    <name evidence="1" type="ORF">ZIOFF_026407</name>
</gene>
<dbReference type="GO" id="GO:0005739">
    <property type="term" value="C:mitochondrion"/>
    <property type="evidence" value="ECO:0007669"/>
    <property type="project" value="TreeGrafter"/>
</dbReference>
<organism evidence="1 2">
    <name type="scientific">Zingiber officinale</name>
    <name type="common">Ginger</name>
    <name type="synonym">Amomum zingiber</name>
    <dbReference type="NCBI Taxonomy" id="94328"/>
    <lineage>
        <taxon>Eukaryota</taxon>
        <taxon>Viridiplantae</taxon>
        <taxon>Streptophyta</taxon>
        <taxon>Embryophyta</taxon>
        <taxon>Tracheophyta</taxon>
        <taxon>Spermatophyta</taxon>
        <taxon>Magnoliopsida</taxon>
        <taxon>Liliopsida</taxon>
        <taxon>Zingiberales</taxon>
        <taxon>Zingiberaceae</taxon>
        <taxon>Zingiber</taxon>
    </lineage>
</organism>
<dbReference type="SUPFAM" id="SSF48452">
    <property type="entry name" value="TPR-like"/>
    <property type="match status" value="1"/>
</dbReference>
<name>A0A8J5H404_ZINOF</name>
<dbReference type="Pfam" id="PF13374">
    <property type="entry name" value="TPR_10"/>
    <property type="match status" value="1"/>
</dbReference>
<dbReference type="InterPro" id="IPR011990">
    <property type="entry name" value="TPR-like_helical_dom_sf"/>
</dbReference>
<protein>
    <recommendedName>
        <fullName evidence="3">Kinesin light chain</fullName>
    </recommendedName>
</protein>
<dbReference type="EMBL" id="JACMSC010000007">
    <property type="protein sequence ID" value="KAG6515961.1"/>
    <property type="molecule type" value="Genomic_DNA"/>
</dbReference>
<evidence type="ECO:0000313" key="1">
    <source>
        <dbReference type="EMBL" id="KAG6515961.1"/>
    </source>
</evidence>
<dbReference type="Gene3D" id="1.25.40.10">
    <property type="entry name" value="Tetratricopeptide repeat domain"/>
    <property type="match status" value="1"/>
</dbReference>
<sequence length="473" mass="50542">MLGRLAARGSTAKALLRCPKSVPPLLTSSAAVRFFGTGGGDASSPPERLALEMIQYALGLARSQKSGDSYSHAMLVLEQGMSNLREGGGGAVEGTSSSDNAMGMILLAMSTLLYERGQLQDANEKLEMVHQLGRASIDLIVAACEGRVGLNLETGQDANSLLLADNCSHLLRASEEGGVPVSEVTKFRAKSIKGLVDLINGDCMSVESTYGGSKECGMGRTENQLGEISHCIGNFSLSKELYEKALLTLETKKTSSTSYLASTNMVPEEVTIGAACALGQLLSHSGNFAEAEEQLTKALVKAEEHFGSTHPKVGVILTCIAIMYKRKAQVEASSSILIQEGLYRKATDLLKAPDLNEKVVALLDRRDIIALARVEHSASACADTAFPSPAASSNLFPSTPISHACDLSAYPSLHSEDPWSLSTIRKFISWGLPHFGTIPFWCKPPPSSVAVRTQPKSYSVHQYLRCSFLSLNL</sequence>
<comment type="caution">
    <text evidence="1">The sequence shown here is derived from an EMBL/GenBank/DDBJ whole genome shotgun (WGS) entry which is preliminary data.</text>
</comment>